<reference evidence="1 2" key="1">
    <citation type="journal article" date="2018" name="Front. Plant Sci.">
        <title>Red Clover (Trifolium pratense) and Zigzag Clover (T. medium) - A Picture of Genomic Similarities and Differences.</title>
        <authorList>
            <person name="Dluhosova J."/>
            <person name="Istvanek J."/>
            <person name="Nedelnik J."/>
            <person name="Repkova J."/>
        </authorList>
    </citation>
    <scope>NUCLEOTIDE SEQUENCE [LARGE SCALE GENOMIC DNA]</scope>
    <source>
        <strain evidence="2">cv. 10/8</strain>
        <tissue evidence="1">Leaf</tissue>
    </source>
</reference>
<sequence>MKVQADKKRKEVQFKVGDWVFLKLRPYRQQLWSNGSIKMQWEGMDIGDATWEEELLLKSQFSDLCVEDKAVYGGGSDDRNGNGPVNKEGDVLVHKENVEPKVWRVYERRIKK</sequence>
<organism evidence="1 2">
    <name type="scientific">Trifolium medium</name>
    <dbReference type="NCBI Taxonomy" id="97028"/>
    <lineage>
        <taxon>Eukaryota</taxon>
        <taxon>Viridiplantae</taxon>
        <taxon>Streptophyta</taxon>
        <taxon>Embryophyta</taxon>
        <taxon>Tracheophyta</taxon>
        <taxon>Spermatophyta</taxon>
        <taxon>Magnoliopsida</taxon>
        <taxon>eudicotyledons</taxon>
        <taxon>Gunneridae</taxon>
        <taxon>Pentapetalae</taxon>
        <taxon>rosids</taxon>
        <taxon>fabids</taxon>
        <taxon>Fabales</taxon>
        <taxon>Fabaceae</taxon>
        <taxon>Papilionoideae</taxon>
        <taxon>50 kb inversion clade</taxon>
        <taxon>NPAAA clade</taxon>
        <taxon>Hologalegina</taxon>
        <taxon>IRL clade</taxon>
        <taxon>Trifolieae</taxon>
        <taxon>Trifolium</taxon>
    </lineage>
</organism>
<evidence type="ECO:0000313" key="2">
    <source>
        <dbReference type="Proteomes" id="UP000265520"/>
    </source>
</evidence>
<keyword evidence="2" id="KW-1185">Reference proteome</keyword>
<evidence type="ECO:0000313" key="1">
    <source>
        <dbReference type="EMBL" id="MCI17664.1"/>
    </source>
</evidence>
<protein>
    <recommendedName>
        <fullName evidence="3">Chromo domain-containing protein</fullName>
    </recommendedName>
</protein>
<comment type="caution">
    <text evidence="1">The sequence shown here is derived from an EMBL/GenBank/DDBJ whole genome shotgun (WGS) entry which is preliminary data.</text>
</comment>
<dbReference type="Proteomes" id="UP000265520">
    <property type="component" value="Unassembled WGS sequence"/>
</dbReference>
<feature type="non-terminal residue" evidence="1">
    <location>
        <position position="112"/>
    </location>
</feature>
<accession>A0A392Q0Q7</accession>
<dbReference type="AlphaFoldDB" id="A0A392Q0Q7"/>
<name>A0A392Q0Q7_9FABA</name>
<proteinExistence type="predicted"/>
<dbReference type="EMBL" id="LXQA010106469">
    <property type="protein sequence ID" value="MCI17664.1"/>
    <property type="molecule type" value="Genomic_DNA"/>
</dbReference>
<evidence type="ECO:0008006" key="3">
    <source>
        <dbReference type="Google" id="ProtNLM"/>
    </source>
</evidence>